<evidence type="ECO:0000313" key="14">
    <source>
        <dbReference type="Proteomes" id="UP000664169"/>
    </source>
</evidence>
<evidence type="ECO:0000256" key="5">
    <source>
        <dbReference type="ARBA" id="ARBA00022729"/>
    </source>
</evidence>
<keyword evidence="6 10" id="KW-0378">Hydrolase</keyword>
<evidence type="ECO:0000256" key="7">
    <source>
        <dbReference type="ARBA" id="ARBA00023136"/>
    </source>
</evidence>
<dbReference type="GO" id="GO:0012505">
    <property type="term" value="C:endomembrane system"/>
    <property type="evidence" value="ECO:0007669"/>
    <property type="project" value="UniProtKB-SubCell"/>
</dbReference>
<evidence type="ECO:0000256" key="1">
    <source>
        <dbReference type="ARBA" id="ARBA00001452"/>
    </source>
</evidence>
<feature type="chain" id="PRO_5034319481" description="Mannan endo-1,6-alpha-mannosidase" evidence="12">
    <location>
        <begin position="23"/>
        <end position="495"/>
    </location>
</feature>
<proteinExistence type="inferred from homology"/>
<keyword evidence="9 10" id="KW-0326">Glycosidase</keyword>
<feature type="transmembrane region" description="Helical" evidence="11">
    <location>
        <begin position="466"/>
        <end position="489"/>
    </location>
</feature>
<evidence type="ECO:0000256" key="12">
    <source>
        <dbReference type="SAM" id="SignalP"/>
    </source>
</evidence>
<organism evidence="13 14">
    <name type="scientific">Gomphillus americanus</name>
    <dbReference type="NCBI Taxonomy" id="1940652"/>
    <lineage>
        <taxon>Eukaryota</taxon>
        <taxon>Fungi</taxon>
        <taxon>Dikarya</taxon>
        <taxon>Ascomycota</taxon>
        <taxon>Pezizomycotina</taxon>
        <taxon>Lecanoromycetes</taxon>
        <taxon>OSLEUM clade</taxon>
        <taxon>Ostropomycetidae</taxon>
        <taxon>Ostropales</taxon>
        <taxon>Graphidaceae</taxon>
        <taxon>Gomphilloideae</taxon>
        <taxon>Gomphillus</taxon>
    </lineage>
</organism>
<keyword evidence="11" id="KW-0812">Transmembrane</keyword>
<evidence type="ECO:0000256" key="10">
    <source>
        <dbReference type="PIRNR" id="PIRNR016302"/>
    </source>
</evidence>
<comment type="similarity">
    <text evidence="3 10">Belongs to the glycosyl hydrolase 76 family.</text>
</comment>
<evidence type="ECO:0000256" key="8">
    <source>
        <dbReference type="ARBA" id="ARBA00023180"/>
    </source>
</evidence>
<dbReference type="PANTHER" id="PTHR12145:SF36">
    <property type="entry name" value="MANNAN ENDO-1,6-ALPHA-MANNOSIDASE DCW1"/>
    <property type="match status" value="1"/>
</dbReference>
<comment type="subcellular location">
    <subcellularLocation>
        <location evidence="2">Endomembrane system</location>
    </subcellularLocation>
</comment>
<dbReference type="Gene3D" id="1.50.10.20">
    <property type="match status" value="1"/>
</dbReference>
<keyword evidence="11" id="KW-1133">Transmembrane helix</keyword>
<accession>A0A8H3EU75</accession>
<dbReference type="Proteomes" id="UP000664169">
    <property type="component" value="Unassembled WGS sequence"/>
</dbReference>
<keyword evidence="8" id="KW-0325">Glycoprotein</keyword>
<dbReference type="InterPro" id="IPR014480">
    <property type="entry name" value="Mannan-1_6-alpha_mannosidase"/>
</dbReference>
<dbReference type="InterPro" id="IPR005198">
    <property type="entry name" value="Glyco_hydro_76"/>
</dbReference>
<dbReference type="EC" id="3.2.1.101" evidence="4 10"/>
<keyword evidence="7 11" id="KW-0472">Membrane</keyword>
<dbReference type="SUPFAM" id="SSF48208">
    <property type="entry name" value="Six-hairpin glycosidases"/>
    <property type="match status" value="1"/>
</dbReference>
<evidence type="ECO:0000256" key="6">
    <source>
        <dbReference type="ARBA" id="ARBA00022801"/>
    </source>
</evidence>
<dbReference type="InterPro" id="IPR008928">
    <property type="entry name" value="6-hairpin_glycosidase_sf"/>
</dbReference>
<evidence type="ECO:0000256" key="4">
    <source>
        <dbReference type="ARBA" id="ARBA00012350"/>
    </source>
</evidence>
<keyword evidence="14" id="KW-1185">Reference proteome</keyword>
<evidence type="ECO:0000256" key="11">
    <source>
        <dbReference type="SAM" id="Phobius"/>
    </source>
</evidence>
<dbReference type="GO" id="GO:0008496">
    <property type="term" value="F:mannan endo-1,6-alpha-mannosidase activity"/>
    <property type="evidence" value="ECO:0007669"/>
    <property type="project" value="UniProtKB-UniRule"/>
</dbReference>
<evidence type="ECO:0000256" key="3">
    <source>
        <dbReference type="ARBA" id="ARBA00009699"/>
    </source>
</evidence>
<comment type="catalytic activity">
    <reaction evidence="1 10">
        <text>Random hydrolysis of (1-&gt;6)-alpha-D-mannosidic linkages in unbranched (1-&gt;6)-mannans.</text>
        <dbReference type="EC" id="3.2.1.101"/>
    </reaction>
</comment>
<name>A0A8H3EU75_9LECA</name>
<reference evidence="13" key="1">
    <citation type="submission" date="2021-03" db="EMBL/GenBank/DDBJ databases">
        <authorList>
            <person name="Tagirdzhanova G."/>
        </authorList>
    </citation>
    <scope>NUCLEOTIDE SEQUENCE</scope>
</reference>
<feature type="signal peptide" evidence="12">
    <location>
        <begin position="1"/>
        <end position="22"/>
    </location>
</feature>
<sequence length="495" mass="53450">MKFQHQIAIAGGLLWNCLGGDAIQLDITSKDSIIAASNLAKHNMLAYYNGNLPGNIPGYPMDGYYWWEAGAMMGTLIQNWQLTGNDSLNDIITQALLWQKGENNDYAPRNWSAQLGNDDQVFWAFAAMDAAELAYPNPPSDSGVSWLGLAQAVFNDQADAWDSATCNGGLRWQITSLNAGYNYKNTISNGGFFQLASRLARYTGNQTYADWANKAFDWLVNTPMVVKNSPTSWSILDGAAIEGNCTNPTLYQWTYNPGTLLMGAAYLYNSSTSNATEKQMWQDRINILMNSTNIFMVQPITSNPGNNKMPPPNGLILTEVTCETGDPSPCTIDEPAFKGFLARWMSVAALMAPWIAPRVTSIIQASAQAAAAVCTNPQAPGFNQIPGTVCSRRWYQNWADGRNGLGEQMSSLAVFQSLLIPGTALPYTSVSGGNSTSMAGAGGARTEGPTTPSEWVYTFTVDAGQMAGGAILTIIGGLLPVVTSLWLLWPDGRSG</sequence>
<dbReference type="OrthoDB" id="4187847at2759"/>
<keyword evidence="5 12" id="KW-0732">Signal</keyword>
<dbReference type="GO" id="GO:0016052">
    <property type="term" value="P:carbohydrate catabolic process"/>
    <property type="evidence" value="ECO:0007669"/>
    <property type="project" value="InterPro"/>
</dbReference>
<dbReference type="EMBL" id="CAJPDQ010000007">
    <property type="protein sequence ID" value="CAF9912739.1"/>
    <property type="molecule type" value="Genomic_DNA"/>
</dbReference>
<dbReference type="GO" id="GO:0009272">
    <property type="term" value="P:fungal-type cell wall biogenesis"/>
    <property type="evidence" value="ECO:0007669"/>
    <property type="project" value="TreeGrafter"/>
</dbReference>
<gene>
    <name evidence="13" type="ORF">GOMPHAMPRED_007755</name>
</gene>
<evidence type="ECO:0000256" key="9">
    <source>
        <dbReference type="ARBA" id="ARBA00023295"/>
    </source>
</evidence>
<evidence type="ECO:0000256" key="2">
    <source>
        <dbReference type="ARBA" id="ARBA00004308"/>
    </source>
</evidence>
<dbReference type="PANTHER" id="PTHR12145">
    <property type="entry name" value="MANNAN ENDO-1,6-ALPHA-MANNOSIDASE DCW1"/>
    <property type="match status" value="1"/>
</dbReference>
<dbReference type="PIRSF" id="PIRSF016302">
    <property type="entry name" value="Man_a_manosd"/>
    <property type="match status" value="1"/>
</dbReference>
<evidence type="ECO:0000313" key="13">
    <source>
        <dbReference type="EMBL" id="CAF9912739.1"/>
    </source>
</evidence>
<protein>
    <recommendedName>
        <fullName evidence="4 10">Mannan endo-1,6-alpha-mannosidase</fullName>
        <ecNumber evidence="4 10">3.2.1.101</ecNumber>
    </recommendedName>
</protein>
<comment type="caution">
    <text evidence="13">The sequence shown here is derived from an EMBL/GenBank/DDBJ whole genome shotgun (WGS) entry which is preliminary data.</text>
</comment>
<dbReference type="AlphaFoldDB" id="A0A8H3EU75"/>
<dbReference type="FunFam" id="1.50.10.20:FF:000006">
    <property type="entry name" value="Mannan endo-1,6-alpha-mannosidase"/>
    <property type="match status" value="1"/>
</dbReference>
<dbReference type="Pfam" id="PF03663">
    <property type="entry name" value="Glyco_hydro_76"/>
    <property type="match status" value="1"/>
</dbReference>